<sequence length="149" mass="15783">MRLIAAAIIGTGLGGAAFAECALPEPSAPASGWQVIEGEDFAFTAENPAFPGLTVELTMDAPVIPEVLDFVQLDRYGGRVALLQYFSGDPGTSALVTMVRNAVIDLGTGQTLATPLYSADCEQIAWTWFPNHVEVADAAMIERITLPLD</sequence>
<proteinExistence type="predicted"/>
<accession>A0A2T7UUN8</accession>
<dbReference type="AlphaFoldDB" id="A0A2T7UUN8"/>
<evidence type="ECO:0000313" key="2">
    <source>
        <dbReference type="Proteomes" id="UP000244810"/>
    </source>
</evidence>
<keyword evidence="2" id="KW-1185">Reference proteome</keyword>
<protein>
    <submittedName>
        <fullName evidence="1">Uncharacterized protein</fullName>
    </submittedName>
</protein>
<comment type="caution">
    <text evidence="1">The sequence shown here is derived from an EMBL/GenBank/DDBJ whole genome shotgun (WGS) entry which is preliminary data.</text>
</comment>
<dbReference type="OrthoDB" id="7872301at2"/>
<organism evidence="1 2">
    <name type="scientific">Pararhodobacter aggregans</name>
    <dbReference type="NCBI Taxonomy" id="404875"/>
    <lineage>
        <taxon>Bacteria</taxon>
        <taxon>Pseudomonadati</taxon>
        <taxon>Pseudomonadota</taxon>
        <taxon>Alphaproteobacteria</taxon>
        <taxon>Rhodobacterales</taxon>
        <taxon>Paracoccaceae</taxon>
        <taxon>Pararhodobacter</taxon>
    </lineage>
</organism>
<dbReference type="RefSeq" id="WP_116548227.1">
    <property type="nucleotide sequence ID" value="NZ_QBKF01000002.1"/>
</dbReference>
<gene>
    <name evidence="1" type="ORF">DDE23_04290</name>
</gene>
<dbReference type="EMBL" id="QDDR01000002">
    <property type="protein sequence ID" value="PVE48301.1"/>
    <property type="molecule type" value="Genomic_DNA"/>
</dbReference>
<dbReference type="Proteomes" id="UP000244810">
    <property type="component" value="Unassembled WGS sequence"/>
</dbReference>
<evidence type="ECO:0000313" key="1">
    <source>
        <dbReference type="EMBL" id="PVE48301.1"/>
    </source>
</evidence>
<name>A0A2T7UUN8_9RHOB</name>
<reference evidence="1 2" key="1">
    <citation type="journal article" date="2011" name="Syst. Appl. Microbiol.">
        <title>Defluviimonas denitrificans gen. nov., sp. nov., and Pararhodobacter aggregans gen. nov., sp. nov., non-phototrophic Rhodobacteraceae from the biofilter of a marine aquaculture.</title>
        <authorList>
            <person name="Foesel B.U."/>
            <person name="Drake H.L."/>
            <person name="Schramm A."/>
        </authorList>
    </citation>
    <scope>NUCLEOTIDE SEQUENCE [LARGE SCALE GENOMIC DNA]</scope>
    <source>
        <strain evidence="1 2">D1-19</strain>
    </source>
</reference>